<evidence type="ECO:0000256" key="6">
    <source>
        <dbReference type="ARBA" id="ARBA00022729"/>
    </source>
</evidence>
<keyword evidence="8 11" id="KW-0472">Membrane</keyword>
<dbReference type="Gene3D" id="3.40.50.2000">
    <property type="entry name" value="Glycogen Phosphorylase B"/>
    <property type="match status" value="2"/>
</dbReference>
<protein>
    <recommendedName>
        <fullName evidence="11">UDP-glucuronosyltransferase</fullName>
        <ecNumber evidence="11">2.4.1.17</ecNumber>
    </recommendedName>
</protein>
<keyword evidence="4 10" id="KW-0808">Transferase</keyword>
<gene>
    <name evidence="12" type="ORF">CAUJ_LOCUS13499</name>
</gene>
<name>A0A8S1HX18_9PELO</name>
<dbReference type="OrthoDB" id="5835829at2759"/>
<accession>A0A8S1HX18</accession>
<evidence type="ECO:0000256" key="2">
    <source>
        <dbReference type="ARBA" id="ARBA00009995"/>
    </source>
</evidence>
<keyword evidence="3 10" id="KW-0328">Glycosyltransferase</keyword>
<evidence type="ECO:0000313" key="12">
    <source>
        <dbReference type="EMBL" id="CAD6197590.1"/>
    </source>
</evidence>
<organism evidence="12 13">
    <name type="scientific">Caenorhabditis auriculariae</name>
    <dbReference type="NCBI Taxonomy" id="2777116"/>
    <lineage>
        <taxon>Eukaryota</taxon>
        <taxon>Metazoa</taxon>
        <taxon>Ecdysozoa</taxon>
        <taxon>Nematoda</taxon>
        <taxon>Chromadorea</taxon>
        <taxon>Rhabditida</taxon>
        <taxon>Rhabditina</taxon>
        <taxon>Rhabditomorpha</taxon>
        <taxon>Rhabditoidea</taxon>
        <taxon>Rhabditidae</taxon>
        <taxon>Peloderinae</taxon>
        <taxon>Caenorhabditis</taxon>
    </lineage>
</organism>
<evidence type="ECO:0000256" key="9">
    <source>
        <dbReference type="ARBA" id="ARBA00047475"/>
    </source>
</evidence>
<dbReference type="EMBL" id="CAJGYM010000099">
    <property type="protein sequence ID" value="CAD6197590.1"/>
    <property type="molecule type" value="Genomic_DNA"/>
</dbReference>
<dbReference type="PANTHER" id="PTHR48043">
    <property type="entry name" value="EG:EG0003.4 PROTEIN-RELATED"/>
    <property type="match status" value="1"/>
</dbReference>
<evidence type="ECO:0000256" key="1">
    <source>
        <dbReference type="ARBA" id="ARBA00004167"/>
    </source>
</evidence>
<evidence type="ECO:0000256" key="10">
    <source>
        <dbReference type="RuleBase" id="RU003718"/>
    </source>
</evidence>
<dbReference type="InterPro" id="IPR050271">
    <property type="entry name" value="UDP-glycosyltransferase"/>
</dbReference>
<dbReference type="GO" id="GO:0015020">
    <property type="term" value="F:glucuronosyltransferase activity"/>
    <property type="evidence" value="ECO:0007669"/>
    <property type="project" value="UniProtKB-EC"/>
</dbReference>
<feature type="chain" id="PRO_5035960781" description="UDP-glucuronosyltransferase" evidence="11">
    <location>
        <begin position="20"/>
        <end position="533"/>
    </location>
</feature>
<evidence type="ECO:0000256" key="11">
    <source>
        <dbReference type="RuleBase" id="RU362059"/>
    </source>
</evidence>
<dbReference type="SUPFAM" id="SSF53756">
    <property type="entry name" value="UDP-Glycosyltransferase/glycogen phosphorylase"/>
    <property type="match status" value="1"/>
</dbReference>
<dbReference type="EC" id="2.4.1.17" evidence="11"/>
<sequence>MKTWFLAVILSAVLHRSDGYNYLVWSPLFARSHNNFLSTIAEIVAQAGHNVTFLAPIIDESMRDDPEKLLQYTRDVLKPEASQQVSRMNEALLQGDYTSLWVEKSDVFTFAKMCAAHLTIFAHSCESVVVDKKLMETLKKKNFDVILTEAISECPFAVRDILKIPTLVLTDSFPEYDTVANLIGEPILPSYVPGFFSTQRDKMNVLQRGINALETWFGEQMVQDPNVPKMVKEKLNIEVRLSREVIPEAAFVLSNSNPFLNFPRPTLHKTVQIGGATINLTELRSEKLSKEWEEVVSRRSKNVLVSFGTMVFSSAMPNDMRTTILNVFSSMPNVTFIWKYEDDDVAWAEKTSNVHFSKWVPQKALLASRKLSAFVTHAGLGSTNELAYLGVPAVTVPIFADQFRNAYMLERHGGSIVLEKSDLFDEDLVKKAIHDVVYDQSYTENAKKLAEVLERQPIPPKELALRYLEFAARFGELKSQDPHGRHLNFFEYHLIDLFFYSLFGSVFVAYLVYKCAIFLRNLIKKKPKIQKFD</sequence>
<feature type="transmembrane region" description="Helical" evidence="11">
    <location>
        <begin position="497"/>
        <end position="519"/>
    </location>
</feature>
<dbReference type="PANTHER" id="PTHR48043:SF23">
    <property type="entry name" value="UDP-GLUCURONOSYLTRANSFERASE"/>
    <property type="match status" value="1"/>
</dbReference>
<feature type="signal peptide" evidence="11">
    <location>
        <begin position="1"/>
        <end position="19"/>
    </location>
</feature>
<evidence type="ECO:0000256" key="7">
    <source>
        <dbReference type="ARBA" id="ARBA00022989"/>
    </source>
</evidence>
<keyword evidence="13" id="KW-1185">Reference proteome</keyword>
<reference evidence="12" key="1">
    <citation type="submission" date="2020-10" db="EMBL/GenBank/DDBJ databases">
        <authorList>
            <person name="Kikuchi T."/>
        </authorList>
    </citation>
    <scope>NUCLEOTIDE SEQUENCE</scope>
    <source>
        <strain evidence="12">NKZ352</strain>
    </source>
</reference>
<dbReference type="InterPro" id="IPR035595">
    <property type="entry name" value="UDP_glycos_trans_CS"/>
</dbReference>
<dbReference type="Pfam" id="PF00201">
    <property type="entry name" value="UDPGT"/>
    <property type="match status" value="1"/>
</dbReference>
<evidence type="ECO:0000313" key="13">
    <source>
        <dbReference type="Proteomes" id="UP000835052"/>
    </source>
</evidence>
<dbReference type="Proteomes" id="UP000835052">
    <property type="component" value="Unassembled WGS sequence"/>
</dbReference>
<evidence type="ECO:0000256" key="3">
    <source>
        <dbReference type="ARBA" id="ARBA00022676"/>
    </source>
</evidence>
<dbReference type="FunFam" id="3.40.50.2000:FF:000038">
    <property type="entry name" value="UDP-GlucuronosylTransferase"/>
    <property type="match status" value="1"/>
</dbReference>
<keyword evidence="7 11" id="KW-1133">Transmembrane helix</keyword>
<comment type="caution">
    <text evidence="12">The sequence shown here is derived from an EMBL/GenBank/DDBJ whole genome shotgun (WGS) entry which is preliminary data.</text>
</comment>
<comment type="similarity">
    <text evidence="2 10">Belongs to the UDP-glycosyltransferase family.</text>
</comment>
<evidence type="ECO:0000256" key="4">
    <source>
        <dbReference type="ARBA" id="ARBA00022679"/>
    </source>
</evidence>
<comment type="catalytic activity">
    <reaction evidence="9 11">
        <text>glucuronate acceptor + UDP-alpha-D-glucuronate = acceptor beta-D-glucuronoside + UDP + H(+)</text>
        <dbReference type="Rhea" id="RHEA:21032"/>
        <dbReference type="ChEBI" id="CHEBI:15378"/>
        <dbReference type="ChEBI" id="CHEBI:58052"/>
        <dbReference type="ChEBI" id="CHEBI:58223"/>
        <dbReference type="ChEBI" id="CHEBI:132367"/>
        <dbReference type="ChEBI" id="CHEBI:132368"/>
        <dbReference type="EC" id="2.4.1.17"/>
    </reaction>
</comment>
<dbReference type="AlphaFoldDB" id="A0A8S1HX18"/>
<dbReference type="CDD" id="cd03784">
    <property type="entry name" value="GT1_Gtf-like"/>
    <property type="match status" value="1"/>
</dbReference>
<keyword evidence="5 11" id="KW-0812">Transmembrane</keyword>
<dbReference type="PROSITE" id="PS00375">
    <property type="entry name" value="UDPGT"/>
    <property type="match status" value="1"/>
</dbReference>
<evidence type="ECO:0000256" key="8">
    <source>
        <dbReference type="ARBA" id="ARBA00023136"/>
    </source>
</evidence>
<keyword evidence="6 11" id="KW-0732">Signal</keyword>
<proteinExistence type="inferred from homology"/>
<dbReference type="GO" id="GO:0016020">
    <property type="term" value="C:membrane"/>
    <property type="evidence" value="ECO:0007669"/>
    <property type="project" value="UniProtKB-SubCell"/>
</dbReference>
<dbReference type="InterPro" id="IPR002213">
    <property type="entry name" value="UDP_glucos_trans"/>
</dbReference>
<comment type="subcellular location">
    <subcellularLocation>
        <location evidence="1 11">Membrane</location>
        <topology evidence="1 11">Single-pass membrane protein</topology>
    </subcellularLocation>
</comment>
<evidence type="ECO:0000256" key="5">
    <source>
        <dbReference type="ARBA" id="ARBA00022692"/>
    </source>
</evidence>